<dbReference type="Proteomes" id="UP000029737">
    <property type="component" value="Unassembled WGS sequence"/>
</dbReference>
<evidence type="ECO:0000256" key="1">
    <source>
        <dbReference type="SAM" id="MobiDB-lite"/>
    </source>
</evidence>
<dbReference type="PIRSF" id="PIRSF005962">
    <property type="entry name" value="Pept_M20D_amidohydro"/>
    <property type="match status" value="1"/>
</dbReference>
<sequence>MTALDSLGPNTHGGSSVMGSPSAVPLGGEEVAERPAAASDGQALRTSPASGARPVSTGPEHARSETIEPVRSGVTDPGEGRGPAWLDEWMAANSDLVVAWRRELHSRPELSRGEYRTTRLLAEQLESLGLRPRRLPVGTGLICDIGQETHPARTIALRADIDALPLSESTGLPFASATEGVAHCCGHDAHTAVLLGVAMALASGPALPGRVRLIFQPAEEVMPGGALDVLAAGGLDGVDRIFGLHCDPRLPVGTVGTRIGALTSASDPLEVRLTSPGGHTSRPHLTADLVHALGTLITGLPTLLSRRVDPRTGTVLAWGAVRSGEAPNAIPQEGTLRGTLRTADRDTWAELGPLVQELVQGLLAPLGVGYDLQHRRGVPPVVNDPESTRLMRTAIGEALGEQAQSGTPQSSGGEDFGWYLEHVPGSFARLGVAGEGTGSTDLHQPNFVLDERALLVGVRTMVHTVLTALRE</sequence>
<reference evidence="2 3" key="1">
    <citation type="journal article" date="2014" name="PLoS ONE">
        <title>Identification and Characterization of a New Erythromycin Biosynthetic Gene Cluster in Actinopolyspora erythraea YIM90600, a Novel Erythronolide-Producing Halophilic Actinomycete Isolated from Salt Field.</title>
        <authorList>
            <person name="Chen D."/>
            <person name="Feng J."/>
            <person name="Huang L."/>
            <person name="Zhang Q."/>
            <person name="Wu J."/>
            <person name="Zhu X."/>
            <person name="Duan Y."/>
            <person name="Xu Z."/>
        </authorList>
    </citation>
    <scope>NUCLEOTIDE SEQUENCE [LARGE SCALE GENOMIC DNA]</scope>
    <source>
        <strain evidence="2 3">YIM90600</strain>
    </source>
</reference>
<dbReference type="Pfam" id="PF01546">
    <property type="entry name" value="Peptidase_M20"/>
    <property type="match status" value="1"/>
</dbReference>
<dbReference type="Gene3D" id="3.30.70.360">
    <property type="match status" value="1"/>
</dbReference>
<dbReference type="NCBIfam" id="TIGR01891">
    <property type="entry name" value="amidohydrolases"/>
    <property type="match status" value="1"/>
</dbReference>
<dbReference type="EMBL" id="JPMV01000032">
    <property type="protein sequence ID" value="KGI80445.1"/>
    <property type="molecule type" value="Genomic_DNA"/>
</dbReference>
<dbReference type="PANTHER" id="PTHR11014">
    <property type="entry name" value="PEPTIDASE M20 FAMILY MEMBER"/>
    <property type="match status" value="1"/>
</dbReference>
<dbReference type="SUPFAM" id="SSF55031">
    <property type="entry name" value="Bacterial exopeptidase dimerisation domain"/>
    <property type="match status" value="1"/>
</dbReference>
<comment type="caution">
    <text evidence="2">The sequence shown here is derived from an EMBL/GenBank/DDBJ whole genome shotgun (WGS) entry which is preliminary data.</text>
</comment>
<dbReference type="InterPro" id="IPR036264">
    <property type="entry name" value="Bact_exopeptidase_dim_dom"/>
</dbReference>
<evidence type="ECO:0000313" key="2">
    <source>
        <dbReference type="EMBL" id="KGI80445.1"/>
    </source>
</evidence>
<keyword evidence="3" id="KW-1185">Reference proteome</keyword>
<accession>A0ABR4X215</accession>
<evidence type="ECO:0000313" key="3">
    <source>
        <dbReference type="Proteomes" id="UP000029737"/>
    </source>
</evidence>
<dbReference type="Gene3D" id="3.40.630.10">
    <property type="entry name" value="Zn peptidases"/>
    <property type="match status" value="1"/>
</dbReference>
<feature type="compositionally biased region" description="Polar residues" evidence="1">
    <location>
        <begin position="8"/>
        <end position="19"/>
    </location>
</feature>
<feature type="region of interest" description="Disordered" evidence="1">
    <location>
        <begin position="1"/>
        <end position="82"/>
    </location>
</feature>
<dbReference type="InterPro" id="IPR002933">
    <property type="entry name" value="Peptidase_M20"/>
</dbReference>
<name>A0ABR4X215_9ACTN</name>
<dbReference type="InterPro" id="IPR017439">
    <property type="entry name" value="Amidohydrolase"/>
</dbReference>
<gene>
    <name evidence="2" type="ORF">IL38_17265</name>
</gene>
<dbReference type="PANTHER" id="PTHR11014:SF63">
    <property type="entry name" value="METALLOPEPTIDASE, PUTATIVE (AFU_ORTHOLOGUE AFUA_6G09600)-RELATED"/>
    <property type="match status" value="1"/>
</dbReference>
<proteinExistence type="predicted"/>
<protein>
    <submittedName>
        <fullName evidence="2">N-acyl-L-amino acid amidohydrolase</fullName>
    </submittedName>
</protein>
<dbReference type="SUPFAM" id="SSF53187">
    <property type="entry name" value="Zn-dependent exopeptidases"/>
    <property type="match status" value="1"/>
</dbReference>
<dbReference type="CDD" id="cd08014">
    <property type="entry name" value="M20_Acy1-like"/>
    <property type="match status" value="1"/>
</dbReference>
<organism evidence="2 3">
    <name type="scientific">Actinopolyspora erythraea</name>
    <dbReference type="NCBI Taxonomy" id="414996"/>
    <lineage>
        <taxon>Bacteria</taxon>
        <taxon>Bacillati</taxon>
        <taxon>Actinomycetota</taxon>
        <taxon>Actinomycetes</taxon>
        <taxon>Actinopolysporales</taxon>
        <taxon>Actinopolysporaceae</taxon>
        <taxon>Actinopolyspora</taxon>
    </lineage>
</organism>
<dbReference type="RefSeq" id="WP_198319433.1">
    <property type="nucleotide sequence ID" value="NZ_CP022752.1"/>
</dbReference>